<proteinExistence type="predicted"/>
<dbReference type="Gene3D" id="1.10.8.10">
    <property type="entry name" value="DNA helicase RuvA subunit, C-terminal domain"/>
    <property type="match status" value="1"/>
</dbReference>
<dbReference type="PANTHER" id="PTHR10662:SF22">
    <property type="entry name" value="NUCLEAR RNA EXPORT FACTOR 1"/>
    <property type="match status" value="1"/>
</dbReference>
<sequence length="421" mass="47953">MGRRRRCPKVEWGEDSDVDMKTEKLHQDMPKKSLHQRLKNKERKKKLKKGKSDFADQIRELEHAEPIPEPVLEFPTSQPSFVPSSDVATLVSGFLTRKMNLQEHTEGNMYLTDFYAVNCFLSVHAAPFIAEKYDTIMEKNSANRKDCKAVAAVDSMLPYIFTSSNLLKGNWPLPSWALEFDSAEPKQKLDKFQRKNVQVISKIQDFNSKYFKRQQKRTILPSIRQFEATHTTVLAAEGLQQVRSLLESIPLLLTIKSDITTCYDIIDHGPSGICFQYRTLCLEMPRGQSKNKTSILLHAPLVRWVQRTVILVPPPVLKIVNEIICVAPVSDEQQAKYADIIRDAIEDWVSNIEKTGLNSTVLPPSEVSKKGMKISQLSSMTGMNQIYSEQCLSECDWDLQIAMQAFSRLREAGMLPEKAFA</sequence>
<dbReference type="Pfam" id="PF03943">
    <property type="entry name" value="TAP_C"/>
    <property type="match status" value="1"/>
</dbReference>
<dbReference type="CDD" id="cd14342">
    <property type="entry name" value="UBA_TAP-C"/>
    <property type="match status" value="1"/>
</dbReference>
<dbReference type="GO" id="GO:0016973">
    <property type="term" value="P:poly(A)+ mRNA export from nucleus"/>
    <property type="evidence" value="ECO:0007669"/>
    <property type="project" value="TreeGrafter"/>
</dbReference>
<gene>
    <name evidence="3" type="ORF">HNAJ_LOCUS11441</name>
</gene>
<reference evidence="5" key="1">
    <citation type="submission" date="2017-02" db="UniProtKB">
        <authorList>
            <consortium name="WormBaseParasite"/>
        </authorList>
    </citation>
    <scope>IDENTIFICATION</scope>
</reference>
<name>A0A0R3TUK7_RODNA</name>
<dbReference type="Gene3D" id="3.10.450.50">
    <property type="match status" value="1"/>
</dbReference>
<reference evidence="3 4" key="2">
    <citation type="submission" date="2018-11" db="EMBL/GenBank/DDBJ databases">
        <authorList>
            <consortium name="Pathogen Informatics"/>
        </authorList>
    </citation>
    <scope>NUCLEOTIDE SEQUENCE [LARGE SCALE GENOMIC DNA]</scope>
</reference>
<dbReference type="Proteomes" id="UP000278807">
    <property type="component" value="Unassembled WGS sequence"/>
</dbReference>
<dbReference type="PROSITE" id="PS51281">
    <property type="entry name" value="TAP_C"/>
    <property type="match status" value="1"/>
</dbReference>
<dbReference type="InterPro" id="IPR005637">
    <property type="entry name" value="TAP_C_dom"/>
</dbReference>
<dbReference type="SUPFAM" id="SSF46934">
    <property type="entry name" value="UBA-like"/>
    <property type="match status" value="1"/>
</dbReference>
<dbReference type="AlphaFoldDB" id="A0A0R3TUK7"/>
<organism evidence="5">
    <name type="scientific">Rodentolepis nana</name>
    <name type="common">Dwarf tapeworm</name>
    <name type="synonym">Hymenolepis nana</name>
    <dbReference type="NCBI Taxonomy" id="102285"/>
    <lineage>
        <taxon>Eukaryota</taxon>
        <taxon>Metazoa</taxon>
        <taxon>Spiralia</taxon>
        <taxon>Lophotrochozoa</taxon>
        <taxon>Platyhelminthes</taxon>
        <taxon>Cestoda</taxon>
        <taxon>Eucestoda</taxon>
        <taxon>Cyclophyllidea</taxon>
        <taxon>Hymenolepididae</taxon>
        <taxon>Rodentolepis</taxon>
    </lineage>
</organism>
<evidence type="ECO:0000313" key="4">
    <source>
        <dbReference type="Proteomes" id="UP000278807"/>
    </source>
</evidence>
<dbReference type="SMART" id="SM00804">
    <property type="entry name" value="TAP_C"/>
    <property type="match status" value="1"/>
</dbReference>
<dbReference type="GO" id="GO:0003723">
    <property type="term" value="F:RNA binding"/>
    <property type="evidence" value="ECO:0007669"/>
    <property type="project" value="TreeGrafter"/>
</dbReference>
<feature type="region of interest" description="Disordered" evidence="1">
    <location>
        <begin position="1"/>
        <end position="54"/>
    </location>
</feature>
<evidence type="ECO:0000313" key="5">
    <source>
        <dbReference type="WBParaSite" id="HNAJ_0001145101-mRNA-1"/>
    </source>
</evidence>
<dbReference type="GO" id="GO:0005634">
    <property type="term" value="C:nucleus"/>
    <property type="evidence" value="ECO:0007669"/>
    <property type="project" value="InterPro"/>
</dbReference>
<evidence type="ECO:0000256" key="1">
    <source>
        <dbReference type="SAM" id="MobiDB-lite"/>
    </source>
</evidence>
<dbReference type="WBParaSite" id="HNAJ_0001145101-mRNA-1">
    <property type="protein sequence ID" value="HNAJ_0001145101-mRNA-1"/>
    <property type="gene ID" value="HNAJ_0001145101"/>
</dbReference>
<evidence type="ECO:0000259" key="2">
    <source>
        <dbReference type="PROSITE" id="PS51281"/>
    </source>
</evidence>
<accession>A0A0R3TUK7</accession>
<feature type="domain" description="TAP-C" evidence="2">
    <location>
        <begin position="368"/>
        <end position="421"/>
    </location>
</feature>
<dbReference type="InterPro" id="IPR030217">
    <property type="entry name" value="NXF_fam"/>
</dbReference>
<protein>
    <submittedName>
        <fullName evidence="5">TAP-C domain-containing protein</fullName>
    </submittedName>
</protein>
<dbReference type="STRING" id="102285.A0A0R3TUK7"/>
<evidence type="ECO:0000313" key="3">
    <source>
        <dbReference type="EMBL" id="VDO10462.1"/>
    </source>
</evidence>
<dbReference type="PANTHER" id="PTHR10662">
    <property type="entry name" value="NUCLEAR RNA EXPORT FACTOR"/>
    <property type="match status" value="1"/>
</dbReference>
<dbReference type="InterPro" id="IPR009060">
    <property type="entry name" value="UBA-like_sf"/>
</dbReference>
<feature type="compositionally biased region" description="Basic residues" evidence="1">
    <location>
        <begin position="32"/>
        <end position="49"/>
    </location>
</feature>
<keyword evidence="4" id="KW-1185">Reference proteome</keyword>
<feature type="compositionally biased region" description="Basic and acidic residues" evidence="1">
    <location>
        <begin position="8"/>
        <end position="31"/>
    </location>
</feature>
<dbReference type="OrthoDB" id="6267815at2759"/>
<dbReference type="EMBL" id="UZAE01013578">
    <property type="protein sequence ID" value="VDO10462.1"/>
    <property type="molecule type" value="Genomic_DNA"/>
</dbReference>